<keyword evidence="2" id="KW-1185">Reference proteome</keyword>
<proteinExistence type="predicted"/>
<evidence type="ECO:0008006" key="3">
    <source>
        <dbReference type="Google" id="ProtNLM"/>
    </source>
</evidence>
<dbReference type="InterPro" id="IPR018247">
    <property type="entry name" value="EF_Hand_1_Ca_BS"/>
</dbReference>
<dbReference type="KEGG" id="ark:D6B99_11710"/>
<dbReference type="EMBL" id="CP032489">
    <property type="protein sequence ID" value="AYD48204.1"/>
    <property type="molecule type" value="Genomic_DNA"/>
</dbReference>
<organism evidence="1 2">
    <name type="scientific">Arachidicoccus soli</name>
    <dbReference type="NCBI Taxonomy" id="2341117"/>
    <lineage>
        <taxon>Bacteria</taxon>
        <taxon>Pseudomonadati</taxon>
        <taxon>Bacteroidota</taxon>
        <taxon>Chitinophagia</taxon>
        <taxon>Chitinophagales</taxon>
        <taxon>Chitinophagaceae</taxon>
        <taxon>Arachidicoccus</taxon>
    </lineage>
</organism>
<dbReference type="RefSeq" id="WP_119988604.1">
    <property type="nucleotide sequence ID" value="NZ_CP032489.1"/>
</dbReference>
<accession>A0A386HSF8</accession>
<dbReference type="Proteomes" id="UP000266118">
    <property type="component" value="Chromosome"/>
</dbReference>
<dbReference type="InterPro" id="IPR019694">
    <property type="entry name" value="Phage_HP1_Orf23"/>
</dbReference>
<dbReference type="OrthoDB" id="1318179at2"/>
<gene>
    <name evidence="1" type="ORF">D6B99_11710</name>
</gene>
<dbReference type="Pfam" id="PF10758">
    <property type="entry name" value="DUF2586"/>
    <property type="match status" value="1"/>
</dbReference>
<sequence>MGKPKVNLSFGNGNLLQDIEIADGIMGLIATGQTVGLQGVPMKINNLADAVTKGVTPTAEPAAYRHLQEFYNELGGNQDIWVLLLADSVTMTEAVTATNLTGAVALLNAAYADNTSIRVLGITRTPPVSYVGGTDFLDDDVPAAVTASKTLGDWALGKWMPTRFIIEGRVTNEGVENAYQPSAASVDYTGVLLGGSKNDGSASMGTLLGRAAKYSAEQKIGKVANGSLQIPQVYIGTKLLQNVTGLDALTDDGFITFIQQPQKAGFYFGFDYMANIADYRRLAYGRVTDKAALIAVAVYVNQLESEVDVDANGQIDDLDIQHLQTLILQQVSSNMGNQISGFSAYISPAQDVINTEALSMKLGVTPKGYLGVINIEIALNNPATS</sequence>
<evidence type="ECO:0000313" key="2">
    <source>
        <dbReference type="Proteomes" id="UP000266118"/>
    </source>
</evidence>
<reference evidence="1 2" key="1">
    <citation type="submission" date="2018-09" db="EMBL/GenBank/DDBJ databases">
        <title>Arachidicoccus sp. nov., a bacterium isolated from soil.</title>
        <authorList>
            <person name="Weon H.-Y."/>
            <person name="Kwon S.-W."/>
            <person name="Lee S.A."/>
        </authorList>
    </citation>
    <scope>NUCLEOTIDE SEQUENCE [LARGE SCALE GENOMIC DNA]</scope>
    <source>
        <strain evidence="1 2">KIS59-12</strain>
    </source>
</reference>
<evidence type="ECO:0000313" key="1">
    <source>
        <dbReference type="EMBL" id="AYD48204.1"/>
    </source>
</evidence>
<protein>
    <recommendedName>
        <fullName evidence="3">DUF2586 family protein</fullName>
    </recommendedName>
</protein>
<dbReference type="AlphaFoldDB" id="A0A386HSF8"/>
<dbReference type="PROSITE" id="PS00018">
    <property type="entry name" value="EF_HAND_1"/>
    <property type="match status" value="1"/>
</dbReference>
<name>A0A386HSF8_9BACT</name>